<dbReference type="InterPro" id="IPR018209">
    <property type="entry name" value="Pyrv_Knase_AS"/>
</dbReference>
<evidence type="ECO:0000256" key="2">
    <source>
        <dbReference type="ARBA" id="ARBA00001958"/>
    </source>
</evidence>
<keyword evidence="16 22" id="KW-0670">Pyruvate</keyword>
<dbReference type="InterPro" id="IPR015795">
    <property type="entry name" value="Pyrv_Knase_C"/>
</dbReference>
<evidence type="ECO:0000256" key="13">
    <source>
        <dbReference type="ARBA" id="ARBA00022842"/>
    </source>
</evidence>
<evidence type="ECO:0000313" key="22">
    <source>
        <dbReference type="EMBL" id="AEE45943.1"/>
    </source>
</evidence>
<dbReference type="PRINTS" id="PR01050">
    <property type="entry name" value="PYRUVTKNASE"/>
</dbReference>
<keyword evidence="8 19" id="KW-0808">Transferase</keyword>
<sequence>MRRAKIVCTIGPATESAEQIQALVDAGMDVARINRSHGDTDAHKRVYDNVRAASKASGRSVAVLVDLQGPKIRLGRFIEGRHDLAVGDVFTITTDDIEGTKERVSTTFKGLVGDVSPGDPILIDDGKVLVRVTAVEGNDVITRVEVPGPVSNNKGLNLPGVAVSVPAMSDKDEADLRWAIQIGADIIALSFVRNAKDYDDVRRIMEEEGRVVPVVAKIEKPQAVDNLAEIVAAFDGIMVARGDLGVELPLEQVPLVQKRAVELARRNAKPVIVATQVLESMTTNPRPTRAETSDCANAVLDGADAVMLSGETSVGDFPIETVRTMARIIEATEELGRERIAPLGSTPHTRGGAITRAAAEIGETLGVKYLVTFTQSGDSARRMSRLRSSIPLLAFTPVESVRNVLSLSWGVQTYQVPTVESTDTMVSQVDHTLRANGLAEVGDYVVVVSGAPVGVVGSTNSIVVHKIGDEENPGGRVA</sequence>
<name>F4GYF4_CELFA</name>
<dbReference type="NCBIfam" id="NF004491">
    <property type="entry name" value="PRK05826.1"/>
    <property type="match status" value="1"/>
</dbReference>
<dbReference type="EC" id="2.7.1.40" evidence="6 18"/>
<protein>
    <recommendedName>
        <fullName evidence="7 18">Pyruvate kinase</fullName>
        <ecNumber evidence="6 18">2.7.1.40</ecNumber>
    </recommendedName>
</protein>
<dbReference type="NCBIfam" id="TIGR01064">
    <property type="entry name" value="pyruv_kin"/>
    <property type="match status" value="1"/>
</dbReference>
<comment type="similarity">
    <text evidence="4 19">Belongs to the pyruvate kinase family.</text>
</comment>
<proteinExistence type="inferred from homology"/>
<dbReference type="GO" id="GO:0030955">
    <property type="term" value="F:potassium ion binding"/>
    <property type="evidence" value="ECO:0007669"/>
    <property type="project" value="UniProtKB-UniRule"/>
</dbReference>
<evidence type="ECO:0000256" key="9">
    <source>
        <dbReference type="ARBA" id="ARBA00022723"/>
    </source>
</evidence>
<dbReference type="InterPro" id="IPR015813">
    <property type="entry name" value="Pyrv/PenolPyrv_kinase-like_dom"/>
</dbReference>
<dbReference type="Proteomes" id="UP000008460">
    <property type="component" value="Chromosome"/>
</dbReference>
<evidence type="ECO:0000256" key="15">
    <source>
        <dbReference type="ARBA" id="ARBA00023152"/>
    </source>
</evidence>
<reference evidence="22 23" key="1">
    <citation type="submission" date="2011-04" db="EMBL/GenBank/DDBJ databases">
        <title>Complete sequence of Cellulomonas fimi ATCC 484.</title>
        <authorList>
            <consortium name="US DOE Joint Genome Institute"/>
            <person name="Lucas S."/>
            <person name="Han J."/>
            <person name="Lapidus A."/>
            <person name="Cheng J.-F."/>
            <person name="Goodwin L."/>
            <person name="Pitluck S."/>
            <person name="Peters L."/>
            <person name="Chertkov O."/>
            <person name="Detter J.C."/>
            <person name="Han C."/>
            <person name="Tapia R."/>
            <person name="Land M."/>
            <person name="Hauser L."/>
            <person name="Kyrpides N."/>
            <person name="Ivanova N."/>
            <person name="Ovchinnikova G."/>
            <person name="Pagani I."/>
            <person name="Mead D."/>
            <person name="Brumm P."/>
            <person name="Woyke T."/>
        </authorList>
    </citation>
    <scope>NUCLEOTIDE SEQUENCE [LARGE SCALE GENOMIC DNA]</scope>
    <source>
        <strain evidence="23">ATCC 484 / DSM 20113 / JCM 1341 / NBRC 15513 / NCIMB 8980 / NCTC 7547</strain>
    </source>
</reference>
<evidence type="ECO:0000256" key="17">
    <source>
        <dbReference type="ARBA" id="ARBA00048152"/>
    </source>
</evidence>
<keyword evidence="11 19" id="KW-0418">Kinase</keyword>
<evidence type="ECO:0000256" key="14">
    <source>
        <dbReference type="ARBA" id="ARBA00022958"/>
    </source>
</evidence>
<dbReference type="PANTHER" id="PTHR11817">
    <property type="entry name" value="PYRUVATE KINASE"/>
    <property type="match status" value="1"/>
</dbReference>
<evidence type="ECO:0000256" key="7">
    <source>
        <dbReference type="ARBA" id="ARBA00018587"/>
    </source>
</evidence>
<evidence type="ECO:0000256" key="1">
    <source>
        <dbReference type="ARBA" id="ARBA00001946"/>
    </source>
</evidence>
<dbReference type="RefSeq" id="WP_013770969.1">
    <property type="nucleotide sequence ID" value="NC_015514.1"/>
</dbReference>
<dbReference type="Gene3D" id="2.40.33.10">
    <property type="entry name" value="PK beta-barrel domain-like"/>
    <property type="match status" value="1"/>
</dbReference>
<dbReference type="EMBL" id="CP002666">
    <property type="protein sequence ID" value="AEE45943.1"/>
    <property type="molecule type" value="Genomic_DNA"/>
</dbReference>
<evidence type="ECO:0000313" key="23">
    <source>
        <dbReference type="Proteomes" id="UP000008460"/>
    </source>
</evidence>
<dbReference type="SUPFAM" id="SSF52935">
    <property type="entry name" value="PK C-terminal domain-like"/>
    <property type="match status" value="1"/>
</dbReference>
<dbReference type="FunFam" id="2.40.33.10:FF:000001">
    <property type="entry name" value="Pyruvate kinase"/>
    <property type="match status" value="1"/>
</dbReference>
<dbReference type="InterPro" id="IPR015806">
    <property type="entry name" value="Pyrv_Knase_insert_dom_sf"/>
</dbReference>
<dbReference type="InterPro" id="IPR040442">
    <property type="entry name" value="Pyrv_kinase-like_dom_sf"/>
</dbReference>
<dbReference type="GO" id="GO:0004743">
    <property type="term" value="F:pyruvate kinase activity"/>
    <property type="evidence" value="ECO:0007669"/>
    <property type="project" value="UniProtKB-UniRule"/>
</dbReference>
<accession>F4GYF4</accession>
<dbReference type="PROSITE" id="PS00110">
    <property type="entry name" value="PYRUVATE_KINASE"/>
    <property type="match status" value="1"/>
</dbReference>
<dbReference type="FunFam" id="3.40.1380.20:FF:000009">
    <property type="entry name" value="Pyruvate kinase"/>
    <property type="match status" value="1"/>
</dbReference>
<dbReference type="InterPro" id="IPR011037">
    <property type="entry name" value="Pyrv_Knase-like_insert_dom_sf"/>
</dbReference>
<evidence type="ECO:0000256" key="5">
    <source>
        <dbReference type="ARBA" id="ARBA00011881"/>
    </source>
</evidence>
<dbReference type="UniPathway" id="UPA00109">
    <property type="reaction ID" value="UER00188"/>
</dbReference>
<feature type="domain" description="Pyruvate kinase C-terminal" evidence="21">
    <location>
        <begin position="353"/>
        <end position="465"/>
    </location>
</feature>
<evidence type="ECO:0000256" key="4">
    <source>
        <dbReference type="ARBA" id="ARBA00008663"/>
    </source>
</evidence>
<dbReference type="Pfam" id="PF00224">
    <property type="entry name" value="PK"/>
    <property type="match status" value="1"/>
</dbReference>
<evidence type="ECO:0000256" key="18">
    <source>
        <dbReference type="NCBIfam" id="TIGR01064"/>
    </source>
</evidence>
<gene>
    <name evidence="22" type="ordered locus">Celf_1813</name>
</gene>
<feature type="domain" description="Pyruvate kinase barrel" evidence="20">
    <location>
        <begin position="1"/>
        <end position="322"/>
    </location>
</feature>
<dbReference type="SUPFAM" id="SSF51621">
    <property type="entry name" value="Phosphoenolpyruvate/pyruvate domain"/>
    <property type="match status" value="1"/>
</dbReference>
<evidence type="ECO:0000256" key="19">
    <source>
        <dbReference type="RuleBase" id="RU000504"/>
    </source>
</evidence>
<keyword evidence="9" id="KW-0479">Metal-binding</keyword>
<dbReference type="KEGG" id="cfi:Celf_1813"/>
<dbReference type="SUPFAM" id="SSF50800">
    <property type="entry name" value="PK beta-barrel domain-like"/>
    <property type="match status" value="1"/>
</dbReference>
<dbReference type="Gene3D" id="3.20.20.60">
    <property type="entry name" value="Phosphoenolpyruvate-binding domains"/>
    <property type="match status" value="1"/>
</dbReference>
<keyword evidence="15 19" id="KW-0324">Glycolysis</keyword>
<evidence type="ECO:0000256" key="8">
    <source>
        <dbReference type="ARBA" id="ARBA00022679"/>
    </source>
</evidence>
<keyword evidence="12" id="KW-0067">ATP-binding</keyword>
<dbReference type="eggNOG" id="COG0469">
    <property type="taxonomic scope" value="Bacteria"/>
</dbReference>
<dbReference type="HOGENOM" id="CLU_015439_0_2_11"/>
<evidence type="ECO:0000259" key="20">
    <source>
        <dbReference type="Pfam" id="PF00224"/>
    </source>
</evidence>
<dbReference type="GO" id="GO:0005524">
    <property type="term" value="F:ATP binding"/>
    <property type="evidence" value="ECO:0007669"/>
    <property type="project" value="UniProtKB-KW"/>
</dbReference>
<keyword evidence="23" id="KW-1185">Reference proteome</keyword>
<evidence type="ECO:0000256" key="3">
    <source>
        <dbReference type="ARBA" id="ARBA00004997"/>
    </source>
</evidence>
<dbReference type="GO" id="GO:0000287">
    <property type="term" value="F:magnesium ion binding"/>
    <property type="evidence" value="ECO:0007669"/>
    <property type="project" value="UniProtKB-UniRule"/>
</dbReference>
<dbReference type="InterPro" id="IPR001697">
    <property type="entry name" value="Pyr_Knase"/>
</dbReference>
<dbReference type="Gene3D" id="3.40.1380.20">
    <property type="entry name" value="Pyruvate kinase, C-terminal domain"/>
    <property type="match status" value="1"/>
</dbReference>
<dbReference type="NCBIfam" id="NF004978">
    <property type="entry name" value="PRK06354.1"/>
    <property type="match status" value="1"/>
</dbReference>
<comment type="cofactor">
    <cofactor evidence="2">
        <name>K(+)</name>
        <dbReference type="ChEBI" id="CHEBI:29103"/>
    </cofactor>
</comment>
<comment type="pathway">
    <text evidence="3 19">Carbohydrate degradation; glycolysis; pyruvate from D-glyceraldehyde 3-phosphate: step 5/5.</text>
</comment>
<organism evidence="22 23">
    <name type="scientific">Cellulomonas fimi (strain ATCC 484 / DSM 20113 / JCM 1341 / CCUG 24087 / LMG 16345 / NBRC 15513 / NCIMB 8980 / NCTC 7547 / NRS-133)</name>
    <dbReference type="NCBI Taxonomy" id="590998"/>
    <lineage>
        <taxon>Bacteria</taxon>
        <taxon>Bacillati</taxon>
        <taxon>Actinomycetota</taxon>
        <taxon>Actinomycetes</taxon>
        <taxon>Micrococcales</taxon>
        <taxon>Cellulomonadaceae</taxon>
        <taxon>Cellulomonas</taxon>
    </lineage>
</organism>
<comment type="cofactor">
    <cofactor evidence="1">
        <name>Mg(2+)</name>
        <dbReference type="ChEBI" id="CHEBI:18420"/>
    </cofactor>
</comment>
<dbReference type="InterPro" id="IPR015793">
    <property type="entry name" value="Pyrv_Knase_brl"/>
</dbReference>
<comment type="subunit">
    <text evidence="5">Homotetramer.</text>
</comment>
<evidence type="ECO:0000256" key="6">
    <source>
        <dbReference type="ARBA" id="ARBA00012142"/>
    </source>
</evidence>
<evidence type="ECO:0000256" key="10">
    <source>
        <dbReference type="ARBA" id="ARBA00022741"/>
    </source>
</evidence>
<keyword evidence="14" id="KW-0630">Potassium</keyword>
<evidence type="ECO:0000259" key="21">
    <source>
        <dbReference type="Pfam" id="PF02887"/>
    </source>
</evidence>
<dbReference type="InterPro" id="IPR036918">
    <property type="entry name" value="Pyrv_Knase_C_sf"/>
</dbReference>
<dbReference type="Pfam" id="PF02887">
    <property type="entry name" value="PK_C"/>
    <property type="match status" value="1"/>
</dbReference>
<dbReference type="NCBIfam" id="NF004886">
    <property type="entry name" value="PRK06247.1"/>
    <property type="match status" value="1"/>
</dbReference>
<evidence type="ECO:0000256" key="16">
    <source>
        <dbReference type="ARBA" id="ARBA00023317"/>
    </source>
</evidence>
<evidence type="ECO:0000256" key="11">
    <source>
        <dbReference type="ARBA" id="ARBA00022777"/>
    </source>
</evidence>
<keyword evidence="13 19" id="KW-0460">Magnesium</keyword>
<evidence type="ECO:0000256" key="12">
    <source>
        <dbReference type="ARBA" id="ARBA00022840"/>
    </source>
</evidence>
<dbReference type="AlphaFoldDB" id="F4GYF4"/>
<comment type="catalytic activity">
    <reaction evidence="17 19">
        <text>pyruvate + ATP = phosphoenolpyruvate + ADP + H(+)</text>
        <dbReference type="Rhea" id="RHEA:18157"/>
        <dbReference type="ChEBI" id="CHEBI:15361"/>
        <dbReference type="ChEBI" id="CHEBI:15378"/>
        <dbReference type="ChEBI" id="CHEBI:30616"/>
        <dbReference type="ChEBI" id="CHEBI:58702"/>
        <dbReference type="ChEBI" id="CHEBI:456216"/>
        <dbReference type="EC" id="2.7.1.40"/>
    </reaction>
</comment>
<dbReference type="GO" id="GO:0016301">
    <property type="term" value="F:kinase activity"/>
    <property type="evidence" value="ECO:0007669"/>
    <property type="project" value="UniProtKB-KW"/>
</dbReference>
<dbReference type="STRING" id="590998.Celf_1813"/>
<keyword evidence="10" id="KW-0547">Nucleotide-binding</keyword>